<dbReference type="AlphaFoldDB" id="A0AA39YJ02"/>
<accession>A0AA39YJ02</accession>
<feature type="region of interest" description="Disordered" evidence="1">
    <location>
        <begin position="121"/>
        <end position="168"/>
    </location>
</feature>
<proteinExistence type="predicted"/>
<name>A0AA39YJ02_9PEZI</name>
<protein>
    <submittedName>
        <fullName evidence="2">Uncharacterized protein</fullName>
    </submittedName>
</protein>
<comment type="caution">
    <text evidence="2">The sequence shown here is derived from an EMBL/GenBank/DDBJ whole genome shotgun (WGS) entry which is preliminary data.</text>
</comment>
<organism evidence="2 3">
    <name type="scientific">Cercophora newfieldiana</name>
    <dbReference type="NCBI Taxonomy" id="92897"/>
    <lineage>
        <taxon>Eukaryota</taxon>
        <taxon>Fungi</taxon>
        <taxon>Dikarya</taxon>
        <taxon>Ascomycota</taxon>
        <taxon>Pezizomycotina</taxon>
        <taxon>Sordariomycetes</taxon>
        <taxon>Sordariomycetidae</taxon>
        <taxon>Sordariales</taxon>
        <taxon>Lasiosphaeriaceae</taxon>
        <taxon>Cercophora</taxon>
    </lineage>
</organism>
<evidence type="ECO:0000313" key="2">
    <source>
        <dbReference type="EMBL" id="KAK0652855.1"/>
    </source>
</evidence>
<dbReference type="EMBL" id="JAULSV010000002">
    <property type="protein sequence ID" value="KAK0652855.1"/>
    <property type="molecule type" value="Genomic_DNA"/>
</dbReference>
<evidence type="ECO:0000313" key="3">
    <source>
        <dbReference type="Proteomes" id="UP001174936"/>
    </source>
</evidence>
<evidence type="ECO:0000256" key="1">
    <source>
        <dbReference type="SAM" id="MobiDB-lite"/>
    </source>
</evidence>
<sequence>MLAGDAALADPVLAGEVGLLVLEVLAVRDVVVIIVLGPQGQEIFDVVITNGQPVRSASALAALPNSPHPLKLTSRIDALELVLIIRHLELLDLIEADPPRPPSAGGDVAVLDPFHLVTVIPRRSRPSPSPREQLATGRGRQEGSLPLAEGEVGEGAAGGGGPERDDAAGVVGWARGRPLVPVGESGPGLGQGSRRRRECPQAFLIVKMMHMLE</sequence>
<reference evidence="2" key="1">
    <citation type="submission" date="2023-06" db="EMBL/GenBank/DDBJ databases">
        <title>Genome-scale phylogeny and comparative genomics of the fungal order Sordariales.</title>
        <authorList>
            <consortium name="Lawrence Berkeley National Laboratory"/>
            <person name="Hensen N."/>
            <person name="Bonometti L."/>
            <person name="Westerberg I."/>
            <person name="Brannstrom I.O."/>
            <person name="Guillou S."/>
            <person name="Cros-Aarteil S."/>
            <person name="Calhoun S."/>
            <person name="Haridas S."/>
            <person name="Kuo A."/>
            <person name="Mondo S."/>
            <person name="Pangilinan J."/>
            <person name="Riley R."/>
            <person name="Labutti K."/>
            <person name="Andreopoulos B."/>
            <person name="Lipzen A."/>
            <person name="Chen C."/>
            <person name="Yanf M."/>
            <person name="Daum C."/>
            <person name="Ng V."/>
            <person name="Clum A."/>
            <person name="Steindorff A."/>
            <person name="Ohm R."/>
            <person name="Martin F."/>
            <person name="Silar P."/>
            <person name="Natvig D."/>
            <person name="Lalanne C."/>
            <person name="Gautier V."/>
            <person name="Ament-Velasquez S.L."/>
            <person name="Kruys A."/>
            <person name="Hutchinson M.I."/>
            <person name="Powell A.J."/>
            <person name="Barry K."/>
            <person name="Miller A.N."/>
            <person name="Grigoriev I.V."/>
            <person name="Debuchy R."/>
            <person name="Gladieux P."/>
            <person name="Thoren M.H."/>
            <person name="Johannesson H."/>
        </authorList>
    </citation>
    <scope>NUCLEOTIDE SEQUENCE</scope>
    <source>
        <strain evidence="2">SMH2532-1</strain>
    </source>
</reference>
<keyword evidence="3" id="KW-1185">Reference proteome</keyword>
<dbReference type="Proteomes" id="UP001174936">
    <property type="component" value="Unassembled WGS sequence"/>
</dbReference>
<gene>
    <name evidence="2" type="ORF">B0T16DRAFT_406911</name>
</gene>